<name>A0AAW1LDS8_POPJA</name>
<dbReference type="Gene3D" id="1.10.340.70">
    <property type="match status" value="1"/>
</dbReference>
<accession>A0AAW1LDS8</accession>
<dbReference type="EC" id="2.7.7.49" evidence="1"/>
<dbReference type="InterPro" id="IPR036397">
    <property type="entry name" value="RNaseH_sf"/>
</dbReference>
<dbReference type="PANTHER" id="PTHR37984:SF5">
    <property type="entry name" value="PROTEIN NYNRIN-LIKE"/>
    <property type="match status" value="1"/>
</dbReference>
<gene>
    <name evidence="3" type="ORF">QE152_g13446</name>
</gene>
<dbReference type="FunFam" id="3.30.420.10:FF:000032">
    <property type="entry name" value="Retrovirus-related Pol polyprotein from transposon 297-like Protein"/>
    <property type="match status" value="1"/>
</dbReference>
<dbReference type="Pfam" id="PF17921">
    <property type="entry name" value="Integrase_H2C2"/>
    <property type="match status" value="1"/>
</dbReference>
<dbReference type="Proteomes" id="UP001458880">
    <property type="component" value="Unassembled WGS sequence"/>
</dbReference>
<dbReference type="InterPro" id="IPR001584">
    <property type="entry name" value="Integrase_cat-core"/>
</dbReference>
<dbReference type="InterPro" id="IPR041588">
    <property type="entry name" value="Integrase_H2C2"/>
</dbReference>
<sequence>MEHRKGKLHVVPDALSRSCPTVSAIAVDMENLDPWYKKMQKDVNKEPQKYPGWKLENNVLYKYFPNKRAVKTNGVEWKAVVPTSLRKNIIHQCHDLAVSGHFGYYKTLGRVQEDYYWPKMRGDILKYIKSCHVCGEQKHVNEARMGLMGREKKVRYPFQFLAVDMMGPFPRSSQGNSYLLVAADWFTKYTLLCPMRKANAAKIVNFLENEIFLVYGVPQVIICDNGTEFNNNSLKKLVQKYDIQKIWYNAKYHPQCNFVERINKTVGTAIRSYIKENQRLWDQHVSEIQYAVNTAKHEATGYAPVYLNFGRITPIRGDFYGKLPDDFRLFPENRDTYFEDLKKLSEVYENVRTKLNAAYIRNSSTYNLRKRDVVFEPNWQRDVVFEVGDRVWRRNKVLSNAATGFSAKLAPICTIKNKISRLVYQLTNADGSDAGNWHIKDLKRCFASDESINSLT</sequence>
<dbReference type="GO" id="GO:0003676">
    <property type="term" value="F:nucleic acid binding"/>
    <property type="evidence" value="ECO:0007669"/>
    <property type="project" value="InterPro"/>
</dbReference>
<feature type="domain" description="Integrase catalytic" evidence="2">
    <location>
        <begin position="153"/>
        <end position="312"/>
    </location>
</feature>
<dbReference type="GO" id="GO:0015074">
    <property type="term" value="P:DNA integration"/>
    <property type="evidence" value="ECO:0007669"/>
    <property type="project" value="InterPro"/>
</dbReference>
<reference evidence="3 4" key="1">
    <citation type="journal article" date="2024" name="BMC Genomics">
        <title>De novo assembly and annotation of Popillia japonica's genome with initial clues to its potential as an invasive pest.</title>
        <authorList>
            <person name="Cucini C."/>
            <person name="Boschi S."/>
            <person name="Funari R."/>
            <person name="Cardaioli E."/>
            <person name="Iannotti N."/>
            <person name="Marturano G."/>
            <person name="Paoli F."/>
            <person name="Bruttini M."/>
            <person name="Carapelli A."/>
            <person name="Frati F."/>
            <person name="Nardi F."/>
        </authorList>
    </citation>
    <scope>NUCLEOTIDE SEQUENCE [LARGE SCALE GENOMIC DNA]</scope>
    <source>
        <strain evidence="3">DMR45628</strain>
    </source>
</reference>
<dbReference type="Pfam" id="PF00665">
    <property type="entry name" value="rve"/>
    <property type="match status" value="1"/>
</dbReference>
<dbReference type="PROSITE" id="PS50994">
    <property type="entry name" value="INTEGRASE"/>
    <property type="match status" value="1"/>
</dbReference>
<dbReference type="InterPro" id="IPR012337">
    <property type="entry name" value="RNaseH-like_sf"/>
</dbReference>
<evidence type="ECO:0000313" key="3">
    <source>
        <dbReference type="EMBL" id="KAK9731645.1"/>
    </source>
</evidence>
<dbReference type="AlphaFoldDB" id="A0AAW1LDS8"/>
<protein>
    <recommendedName>
        <fullName evidence="1">RNA-directed DNA polymerase</fullName>
        <ecNumber evidence="1">2.7.7.49</ecNumber>
    </recommendedName>
</protein>
<evidence type="ECO:0000256" key="1">
    <source>
        <dbReference type="ARBA" id="ARBA00012493"/>
    </source>
</evidence>
<organism evidence="3 4">
    <name type="scientific">Popillia japonica</name>
    <name type="common">Japanese beetle</name>
    <dbReference type="NCBI Taxonomy" id="7064"/>
    <lineage>
        <taxon>Eukaryota</taxon>
        <taxon>Metazoa</taxon>
        <taxon>Ecdysozoa</taxon>
        <taxon>Arthropoda</taxon>
        <taxon>Hexapoda</taxon>
        <taxon>Insecta</taxon>
        <taxon>Pterygota</taxon>
        <taxon>Neoptera</taxon>
        <taxon>Endopterygota</taxon>
        <taxon>Coleoptera</taxon>
        <taxon>Polyphaga</taxon>
        <taxon>Scarabaeiformia</taxon>
        <taxon>Scarabaeidae</taxon>
        <taxon>Rutelinae</taxon>
        <taxon>Popillia</taxon>
    </lineage>
</organism>
<dbReference type="GO" id="GO:0003964">
    <property type="term" value="F:RNA-directed DNA polymerase activity"/>
    <property type="evidence" value="ECO:0007669"/>
    <property type="project" value="UniProtKB-EC"/>
</dbReference>
<dbReference type="InterPro" id="IPR050951">
    <property type="entry name" value="Retrovirus_Pol_polyprotein"/>
</dbReference>
<comment type="caution">
    <text evidence="3">The sequence shown here is derived from an EMBL/GenBank/DDBJ whole genome shotgun (WGS) entry which is preliminary data.</text>
</comment>
<dbReference type="EMBL" id="JASPKY010000129">
    <property type="protein sequence ID" value="KAK9731645.1"/>
    <property type="molecule type" value="Genomic_DNA"/>
</dbReference>
<evidence type="ECO:0000259" key="2">
    <source>
        <dbReference type="PROSITE" id="PS50994"/>
    </source>
</evidence>
<keyword evidence="4" id="KW-1185">Reference proteome</keyword>
<dbReference type="SUPFAM" id="SSF53098">
    <property type="entry name" value="Ribonuclease H-like"/>
    <property type="match status" value="1"/>
</dbReference>
<dbReference type="PANTHER" id="PTHR37984">
    <property type="entry name" value="PROTEIN CBG26694"/>
    <property type="match status" value="1"/>
</dbReference>
<dbReference type="FunFam" id="1.10.340.70:FF:000001">
    <property type="entry name" value="Retrovirus-related Pol polyprotein from transposon gypsy-like Protein"/>
    <property type="match status" value="1"/>
</dbReference>
<proteinExistence type="predicted"/>
<dbReference type="Gene3D" id="3.30.420.10">
    <property type="entry name" value="Ribonuclease H-like superfamily/Ribonuclease H"/>
    <property type="match status" value="1"/>
</dbReference>
<evidence type="ECO:0000313" key="4">
    <source>
        <dbReference type="Proteomes" id="UP001458880"/>
    </source>
</evidence>